<gene>
    <name evidence="1" type="ORF">NCTC10168_00048</name>
</gene>
<evidence type="ECO:0000313" key="2">
    <source>
        <dbReference type="Proteomes" id="UP000290243"/>
    </source>
</evidence>
<dbReference type="Proteomes" id="UP000290243">
    <property type="component" value="Chromosome"/>
</dbReference>
<name>A0A449B3H1_9BACT</name>
<evidence type="ECO:0000313" key="1">
    <source>
        <dbReference type="EMBL" id="VEU75140.1"/>
    </source>
</evidence>
<dbReference type="EMBL" id="LR215037">
    <property type="protein sequence ID" value="VEU75140.1"/>
    <property type="molecule type" value="Genomic_DNA"/>
</dbReference>
<keyword evidence="2" id="KW-1185">Reference proteome</keyword>
<proteinExistence type="predicted"/>
<dbReference type="AlphaFoldDB" id="A0A449B3H1"/>
<dbReference type="KEGG" id="mmau:NCTC10168_00048"/>
<reference evidence="1 2" key="1">
    <citation type="submission" date="2019-01" db="EMBL/GenBank/DDBJ databases">
        <authorList>
            <consortium name="Pathogen Informatics"/>
        </authorList>
    </citation>
    <scope>NUCLEOTIDE SEQUENCE [LARGE SCALE GENOMIC DNA]</scope>
    <source>
        <strain evidence="1 2">NCTC10168</strain>
    </source>
</reference>
<accession>A0A449B3H1</accession>
<protein>
    <submittedName>
        <fullName evidence="1">Uncharacterized protein</fullName>
    </submittedName>
</protein>
<organism evidence="1 2">
    <name type="scientific">Mycoplasmopsis maculosa</name>
    <dbReference type="NCBI Taxonomy" id="114885"/>
    <lineage>
        <taxon>Bacteria</taxon>
        <taxon>Bacillati</taxon>
        <taxon>Mycoplasmatota</taxon>
        <taxon>Mycoplasmoidales</taxon>
        <taxon>Metamycoplasmataceae</taxon>
        <taxon>Mycoplasmopsis</taxon>
    </lineage>
</organism>
<sequence>MFLYKSVIRDVNNKKSRKIKTTFIIKCIKGIKYRIYLTNSIIAIGALSPERDTNL</sequence>